<name>A0A167IUJ1_9GAMM</name>
<proteinExistence type="predicted"/>
<dbReference type="Proteomes" id="UP000076486">
    <property type="component" value="Unassembled WGS sequence"/>
</dbReference>
<feature type="repeat" description="TPR" evidence="1">
    <location>
        <begin position="34"/>
        <end position="67"/>
    </location>
</feature>
<evidence type="ECO:0000313" key="3">
    <source>
        <dbReference type="Proteomes" id="UP000076486"/>
    </source>
</evidence>
<evidence type="ECO:0000313" key="2">
    <source>
        <dbReference type="EMBL" id="KZN60091.1"/>
    </source>
</evidence>
<dbReference type="PROSITE" id="PS50005">
    <property type="entry name" value="TPR"/>
    <property type="match status" value="1"/>
</dbReference>
<sequence length="459" mass="53026">MKSNTCAISLRKKEDNKVRNIFVLSVLTLALSGCKSLVEKGNNLFEAGMFSQSAEYYEQALSEDPHDIEAQKGLMQARNKILDKGLIDVRMLRLGGNPTGAAIKLETLLRNQIKWQIEPFGPIANTQNEEIDYATHWLKARAEQLGQSRFPDQFRFFEHRYAFLISNAQLHNQFSTYKAALHNKAHAKCTRLSTNANNVRFFLRQFTEKYCMAWDLPQNFEPLSHDPSRYSSITLTPRFKVNLHRTSRQANSLHTFSTQLKQTFRESLWYSPVGKQTFELNFDASLEHIRDAKLVNRQTHFTLVEEKQSKVDPSNTLDVEVKKAYSYPVTEFTEQFSIDAKYAGTVAQQQIEFRVDDSLTHYTQSHQADFPQLNIKPIKATFLDVDTKLDKQLDILQQNFKTQLERIWTDTHCNGLIGAQYGEYILRCGKIAPDNEFVNSWFKKQFGLNYLEMAALYAL</sequence>
<organism evidence="2 3">
    <name type="scientific">Pseudoalteromonas luteoviolacea CPMOR-1</name>
    <dbReference type="NCBI Taxonomy" id="1365248"/>
    <lineage>
        <taxon>Bacteria</taxon>
        <taxon>Pseudomonadati</taxon>
        <taxon>Pseudomonadota</taxon>
        <taxon>Gammaproteobacteria</taxon>
        <taxon>Alteromonadales</taxon>
        <taxon>Pseudoalteromonadaceae</taxon>
        <taxon>Pseudoalteromonas</taxon>
    </lineage>
</organism>
<dbReference type="Gene3D" id="1.25.40.10">
    <property type="entry name" value="Tetratricopeptide repeat domain"/>
    <property type="match status" value="1"/>
</dbReference>
<dbReference type="AlphaFoldDB" id="A0A167IUJ1"/>
<protein>
    <submittedName>
        <fullName evidence="2">Uncharacterized protein</fullName>
    </submittedName>
</protein>
<evidence type="ECO:0000256" key="1">
    <source>
        <dbReference type="PROSITE-ProRule" id="PRU00339"/>
    </source>
</evidence>
<dbReference type="InterPro" id="IPR019734">
    <property type="entry name" value="TPR_rpt"/>
</dbReference>
<dbReference type="PROSITE" id="PS51257">
    <property type="entry name" value="PROKAR_LIPOPROTEIN"/>
    <property type="match status" value="1"/>
</dbReference>
<dbReference type="EMBL" id="AUYC01000047">
    <property type="protein sequence ID" value="KZN60091.1"/>
    <property type="molecule type" value="Genomic_DNA"/>
</dbReference>
<accession>A0A167IUJ1</accession>
<comment type="caution">
    <text evidence="2">The sequence shown here is derived from an EMBL/GenBank/DDBJ whole genome shotgun (WGS) entry which is preliminary data.</text>
</comment>
<keyword evidence="1" id="KW-0802">TPR repeat</keyword>
<reference evidence="2 3" key="1">
    <citation type="submission" date="2013-07" db="EMBL/GenBank/DDBJ databases">
        <title>Comparative Genomic and Metabolomic Analysis of Twelve Strains of Pseudoalteromonas luteoviolacea.</title>
        <authorList>
            <person name="Vynne N.G."/>
            <person name="Mansson M."/>
            <person name="Gram L."/>
        </authorList>
    </citation>
    <scope>NUCLEOTIDE SEQUENCE [LARGE SCALE GENOMIC DNA]</scope>
    <source>
        <strain evidence="2 3">CPMOR-1</strain>
    </source>
</reference>
<dbReference type="InterPro" id="IPR011990">
    <property type="entry name" value="TPR-like_helical_dom_sf"/>
</dbReference>
<gene>
    <name evidence="2" type="ORF">N473_25190</name>
</gene>
<dbReference type="PATRIC" id="fig|1365248.3.peg.4163"/>